<dbReference type="Pfam" id="PF19431">
    <property type="entry name" value="MEKK4_N"/>
    <property type="match status" value="2"/>
</dbReference>
<evidence type="ECO:0000313" key="4">
    <source>
        <dbReference type="EMBL" id="KAB7506623.1"/>
    </source>
</evidence>
<keyword evidence="4" id="KW-0808">Transferase</keyword>
<protein>
    <submittedName>
        <fullName evidence="4">Mitogen-activated protein kinase kinase kinase 4</fullName>
    </submittedName>
</protein>
<keyword evidence="2" id="KW-0732">Signal</keyword>
<feature type="compositionally biased region" description="Polar residues" evidence="1">
    <location>
        <begin position="489"/>
        <end position="498"/>
    </location>
</feature>
<organism evidence="4 5">
    <name type="scientific">Armadillidium nasatum</name>
    <dbReference type="NCBI Taxonomy" id="96803"/>
    <lineage>
        <taxon>Eukaryota</taxon>
        <taxon>Metazoa</taxon>
        <taxon>Ecdysozoa</taxon>
        <taxon>Arthropoda</taxon>
        <taxon>Crustacea</taxon>
        <taxon>Multicrustacea</taxon>
        <taxon>Malacostraca</taxon>
        <taxon>Eumalacostraca</taxon>
        <taxon>Peracarida</taxon>
        <taxon>Isopoda</taxon>
        <taxon>Oniscidea</taxon>
        <taxon>Crinocheta</taxon>
        <taxon>Armadillidiidae</taxon>
        <taxon>Armadillidium</taxon>
    </lineage>
</organism>
<gene>
    <name evidence="4" type="primary">MAP3K4</name>
    <name evidence="4" type="ORF">Anas_06853</name>
</gene>
<feature type="region of interest" description="Disordered" evidence="1">
    <location>
        <begin position="489"/>
        <end position="537"/>
    </location>
</feature>
<evidence type="ECO:0000313" key="5">
    <source>
        <dbReference type="Proteomes" id="UP000326759"/>
    </source>
</evidence>
<keyword evidence="4" id="KW-0418">Kinase</keyword>
<dbReference type="InterPro" id="IPR045801">
    <property type="entry name" value="MEKK4_N"/>
</dbReference>
<feature type="signal peptide" evidence="2">
    <location>
        <begin position="1"/>
        <end position="21"/>
    </location>
</feature>
<feature type="chain" id="PRO_5024351633" evidence="2">
    <location>
        <begin position="22"/>
        <end position="537"/>
    </location>
</feature>
<dbReference type="AlphaFoldDB" id="A0A5N5TKC8"/>
<sequence>MGLPYFHTLFLFLASIPLHMMRECLKLRLEQMPKKPSRMSIKQVYLEWLDQFILMLHRETHVAGLQRNFLQEEWCFVQSTCPHVTDGESLAATRFCNIACHMLCSVRDFLDTGLDDMLSDLQASALDSLDDIEDDEDDDTFEFENDFDNSSEEGQPTYLKKKLVLRCRALQEIIGEARERALRAIALAKMLKLDLEVAIEAKHLPDDISSLFDTLNKTHHVLVKGHSLKNLIIFVPESLVKTPEDILSILQIRVGESSDKYLILLNAPSRTESKWCGQSFTLSLNADCVIALSRVQVSGLMAIVKDGSHLHSVRRILGDAMKEVVTFSCSQIAPHKAVTQSLLDMKSEALQLCKGLEKSLSDMEELVSITKFFPHADEEVKQISHLVRDTLHQGFLFGFEYHKEALRLVSGRQRSELAPMLISLGRRWIKFVRAHYSSGRGSRPRWALPGFEFLILVCDPHNTSEISDSEFKTLRAEVEECREYIIGSVTNTDSSSPGTPLMMGRPFKSQSSTSSGSHGSSHVESPSIAYTDSPKFR</sequence>
<name>A0A5N5TKC8_9CRUS</name>
<accession>A0A5N5TKC8</accession>
<comment type="caution">
    <text evidence="4">The sequence shown here is derived from an EMBL/GenBank/DDBJ whole genome shotgun (WGS) entry which is preliminary data.</text>
</comment>
<feature type="domain" description="Mitogen-activated protein kinase kinase kinase N-terminal" evidence="3">
    <location>
        <begin position="158"/>
        <end position="489"/>
    </location>
</feature>
<dbReference type="GO" id="GO:0000165">
    <property type="term" value="P:MAPK cascade"/>
    <property type="evidence" value="ECO:0007669"/>
    <property type="project" value="InterPro"/>
</dbReference>
<evidence type="ECO:0000256" key="1">
    <source>
        <dbReference type="SAM" id="MobiDB-lite"/>
    </source>
</evidence>
<feature type="compositionally biased region" description="Low complexity" evidence="1">
    <location>
        <begin position="509"/>
        <end position="527"/>
    </location>
</feature>
<dbReference type="EMBL" id="SEYY01000721">
    <property type="protein sequence ID" value="KAB7506623.1"/>
    <property type="molecule type" value="Genomic_DNA"/>
</dbReference>
<dbReference type="GO" id="GO:0016301">
    <property type="term" value="F:kinase activity"/>
    <property type="evidence" value="ECO:0007669"/>
    <property type="project" value="UniProtKB-KW"/>
</dbReference>
<proteinExistence type="predicted"/>
<evidence type="ECO:0000256" key="2">
    <source>
        <dbReference type="SAM" id="SignalP"/>
    </source>
</evidence>
<feature type="domain" description="Mitogen-activated protein kinase kinase kinase N-terminal" evidence="3">
    <location>
        <begin position="44"/>
        <end position="129"/>
    </location>
</feature>
<dbReference type="Proteomes" id="UP000326759">
    <property type="component" value="Unassembled WGS sequence"/>
</dbReference>
<evidence type="ECO:0000259" key="3">
    <source>
        <dbReference type="Pfam" id="PF19431"/>
    </source>
</evidence>
<reference evidence="4 5" key="1">
    <citation type="journal article" date="2019" name="PLoS Biol.">
        <title>Sex chromosomes control vertical transmission of feminizing Wolbachia symbionts in an isopod.</title>
        <authorList>
            <person name="Becking T."/>
            <person name="Chebbi M.A."/>
            <person name="Giraud I."/>
            <person name="Moumen B."/>
            <person name="Laverre T."/>
            <person name="Caubet Y."/>
            <person name="Peccoud J."/>
            <person name="Gilbert C."/>
            <person name="Cordaux R."/>
        </authorList>
    </citation>
    <scope>NUCLEOTIDE SEQUENCE [LARGE SCALE GENOMIC DNA]</scope>
    <source>
        <strain evidence="4">ANa2</strain>
        <tissue evidence="4">Whole body excluding digestive tract and cuticle</tissue>
    </source>
</reference>
<dbReference type="OrthoDB" id="1043025at2759"/>
<keyword evidence="5" id="KW-1185">Reference proteome</keyword>